<dbReference type="GO" id="GO:0009435">
    <property type="term" value="P:NAD+ biosynthetic process"/>
    <property type="evidence" value="ECO:0007669"/>
    <property type="project" value="InterPro"/>
</dbReference>
<sequence length="524" mass="58385">METKHFADIVIIGGGLGGSSAALAAAKSGKRVIMTEETDWIGGQITSQIVPPDEHPWIESFGSTASYREFRTRVRNYYKEHFPVTPEARGDIHFNPGSAMVSAVAHEPRTALAVLRDMMAPYIHSGRLVILTEHVPVEAACEGDEIRSVHVRNKVTDEVFVLTGSCILDATEEGDLLPLAGVEYVTGAESFEQTGEPHALQGEADPQDMQALTWCFVMDYCEGEDHTIAKPENYEFWREYKADFWPDKQLSWAGLVPHTLEPVTYSLFPDGKSFSLWKYRQLLDRENFAPGTFDTNVTVVNWPANDYWLGSIIDVSPEERELHLKRAKELSLSLMYWMQTEAPRPDGGKGYPGLRLRPDIAGTPDGLAKMPYIRESRRIQAEFTVTEQHVGADLRPDGKAADFFDSVGIGCYRIDLHPSTGLRTYIDVSSLPFQIPLGSLIPVRVNNLIAACKNIGTTHITNGCYRLHPVEWNIGESAGYLAAYCTDHGVTPREVRNTPEHLKAFQNMLVEAGVELKWPAVHAV</sequence>
<evidence type="ECO:0000313" key="1">
    <source>
        <dbReference type="EMBL" id="NMO96407.1"/>
    </source>
</evidence>
<comment type="caution">
    <text evidence="1">The sequence shown here is derived from an EMBL/GenBank/DDBJ whole genome shotgun (WGS) entry which is preliminary data.</text>
</comment>
<dbReference type="Gene3D" id="3.50.50.60">
    <property type="entry name" value="FAD/NAD(P)-binding domain"/>
    <property type="match status" value="1"/>
</dbReference>
<dbReference type="InterPro" id="IPR005288">
    <property type="entry name" value="NadB"/>
</dbReference>
<dbReference type="Proteomes" id="UP000565468">
    <property type="component" value="Unassembled WGS sequence"/>
</dbReference>
<dbReference type="Pfam" id="PF12831">
    <property type="entry name" value="FAD_oxidored"/>
    <property type="match status" value="1"/>
</dbReference>
<reference evidence="1 2" key="1">
    <citation type="submission" date="2020-04" db="EMBL/GenBank/DDBJ databases">
        <title>Paenibacillus algicola sp. nov., a novel marine bacterium producing alginate lyase.</title>
        <authorList>
            <person name="Huang H."/>
        </authorList>
    </citation>
    <scope>NUCLEOTIDE SEQUENCE [LARGE SCALE GENOMIC DNA]</scope>
    <source>
        <strain evidence="1 2">L7-75</strain>
    </source>
</reference>
<accession>A0A848M615</accession>
<dbReference type="AlphaFoldDB" id="A0A848M615"/>
<dbReference type="SUPFAM" id="SSF51905">
    <property type="entry name" value="FAD/NAD(P)-binding domain"/>
    <property type="match status" value="1"/>
</dbReference>
<dbReference type="EMBL" id="JABBPN010000009">
    <property type="protein sequence ID" value="NMO96407.1"/>
    <property type="molecule type" value="Genomic_DNA"/>
</dbReference>
<protein>
    <submittedName>
        <fullName evidence="1">FAD-dependent oxidoreductase</fullName>
    </submittedName>
</protein>
<organism evidence="1 2">
    <name type="scientific">Paenibacillus lemnae</name>
    <dbReference type="NCBI Taxonomy" id="1330551"/>
    <lineage>
        <taxon>Bacteria</taxon>
        <taxon>Bacillati</taxon>
        <taxon>Bacillota</taxon>
        <taxon>Bacilli</taxon>
        <taxon>Bacillales</taxon>
        <taxon>Paenibacillaceae</taxon>
        <taxon>Paenibacillus</taxon>
    </lineage>
</organism>
<dbReference type="RefSeq" id="WP_169505187.1">
    <property type="nucleotide sequence ID" value="NZ_JABBPN010000009.1"/>
</dbReference>
<keyword evidence="2" id="KW-1185">Reference proteome</keyword>
<dbReference type="PANTHER" id="PTHR42716:SF1">
    <property type="entry name" value="SLL0471 PROTEIN"/>
    <property type="match status" value="1"/>
</dbReference>
<dbReference type="InterPro" id="IPR036188">
    <property type="entry name" value="FAD/NAD-bd_sf"/>
</dbReference>
<proteinExistence type="predicted"/>
<name>A0A848M615_PAELE</name>
<evidence type="ECO:0000313" key="2">
    <source>
        <dbReference type="Proteomes" id="UP000565468"/>
    </source>
</evidence>
<dbReference type="GO" id="GO:0008734">
    <property type="term" value="F:L-aspartate oxidase activity"/>
    <property type="evidence" value="ECO:0007669"/>
    <property type="project" value="InterPro"/>
</dbReference>
<dbReference type="PANTHER" id="PTHR42716">
    <property type="entry name" value="L-ASPARTATE OXIDASE"/>
    <property type="match status" value="1"/>
</dbReference>
<gene>
    <name evidence="1" type="ORF">HII30_11555</name>
</gene>